<keyword evidence="2" id="KW-1185">Reference proteome</keyword>
<gene>
    <name evidence="3" type="primary">LOC114488390</name>
</gene>
<feature type="compositionally biased region" description="Basic residues" evidence="1">
    <location>
        <begin position="73"/>
        <end position="83"/>
    </location>
</feature>
<name>A0A7E6CMH4_9CHIR</name>
<dbReference type="Proteomes" id="UP000504628">
    <property type="component" value="Chromosome 12"/>
</dbReference>
<evidence type="ECO:0000313" key="3">
    <source>
        <dbReference type="RefSeq" id="XP_035868092.1"/>
    </source>
</evidence>
<dbReference type="GeneID" id="114488390"/>
<feature type="compositionally biased region" description="Pro residues" evidence="1">
    <location>
        <begin position="1"/>
        <end position="10"/>
    </location>
</feature>
<reference evidence="3" key="1">
    <citation type="submission" date="2025-08" db="UniProtKB">
        <authorList>
            <consortium name="RefSeq"/>
        </authorList>
    </citation>
    <scope>IDENTIFICATION</scope>
    <source>
        <tissue evidence="3">Muscle</tissue>
    </source>
</reference>
<feature type="region of interest" description="Disordered" evidence="1">
    <location>
        <begin position="150"/>
        <end position="221"/>
    </location>
</feature>
<protein>
    <submittedName>
        <fullName evidence="3">Uncharacterized protein LOC114488390</fullName>
    </submittedName>
</protein>
<accession>A0A7E6CMH4</accession>
<sequence>MAREPSPGPVRPGQKRRWEPVTPCSSNCDLDYKLYREDVPHRVCEYQRVPPLINHTSVKIRRTHTGMGVKRSLSPHKAPRKSHVPPGQKRSERRGAALICTAREGLGLRGLVETLTPGPLAAGQLEGLHSIRAELSRIKAQVDRLLEHLEHTDQLPGTEDEENRVPGIKGSSRSTTEPQQEPRAHPEAGSPQDSRDPEAAVSGLAPPPSSPSLCLGPEASL</sequence>
<feature type="region of interest" description="Disordered" evidence="1">
    <location>
        <begin position="64"/>
        <end position="94"/>
    </location>
</feature>
<feature type="region of interest" description="Disordered" evidence="1">
    <location>
        <begin position="1"/>
        <end position="22"/>
    </location>
</feature>
<organism evidence="2 3">
    <name type="scientific">Phyllostomus discolor</name>
    <name type="common">pale spear-nosed bat</name>
    <dbReference type="NCBI Taxonomy" id="89673"/>
    <lineage>
        <taxon>Eukaryota</taxon>
        <taxon>Metazoa</taxon>
        <taxon>Chordata</taxon>
        <taxon>Craniata</taxon>
        <taxon>Vertebrata</taxon>
        <taxon>Euteleostomi</taxon>
        <taxon>Mammalia</taxon>
        <taxon>Eutheria</taxon>
        <taxon>Laurasiatheria</taxon>
        <taxon>Chiroptera</taxon>
        <taxon>Yangochiroptera</taxon>
        <taxon>Phyllostomidae</taxon>
        <taxon>Phyllostominae</taxon>
        <taxon>Phyllostomus</taxon>
    </lineage>
</organism>
<dbReference type="AlphaFoldDB" id="A0A7E6CMH4"/>
<dbReference type="RefSeq" id="XP_035868092.1">
    <property type="nucleotide sequence ID" value="XM_036012199.1"/>
</dbReference>
<evidence type="ECO:0000313" key="2">
    <source>
        <dbReference type="Proteomes" id="UP000504628"/>
    </source>
</evidence>
<dbReference type="OrthoDB" id="9042265at2759"/>
<dbReference type="KEGG" id="pdic:114488390"/>
<evidence type="ECO:0000256" key="1">
    <source>
        <dbReference type="SAM" id="MobiDB-lite"/>
    </source>
</evidence>
<dbReference type="InParanoid" id="A0A7E6CMH4"/>
<proteinExistence type="predicted"/>